<dbReference type="RefSeq" id="WP_071116955.1">
    <property type="nucleotide sequence ID" value="NZ_MKCS01000004.1"/>
</dbReference>
<dbReference type="Proteomes" id="UP000180088">
    <property type="component" value="Unassembled WGS sequence"/>
</dbReference>
<evidence type="ECO:0000313" key="2">
    <source>
        <dbReference type="Proteomes" id="UP000180088"/>
    </source>
</evidence>
<dbReference type="AlphaFoldDB" id="A0A1S1WSL5"/>
<dbReference type="STRING" id="1903179.BI347_20675"/>
<evidence type="ECO:0000313" key="1">
    <source>
        <dbReference type="EMBL" id="OHX10221.1"/>
    </source>
</evidence>
<gene>
    <name evidence="1" type="ORF">BI347_20675</name>
</gene>
<sequence>MNAINEHFARNVMPFLGELCRSPRPETPREQAIRLVGAALDRRHAERRASAGSVALLQEQLLNLAQLEAMKDIQDALKTMAVAERAINQLIAMHRLPLRAMVLTQPGWMMHEMDIALSHSDLAEAKLLRGGLPLHAEPLSVAATGREEQAA</sequence>
<organism evidence="1 2">
    <name type="scientific">Chromobacterium sphagni</name>
    <dbReference type="NCBI Taxonomy" id="1903179"/>
    <lineage>
        <taxon>Bacteria</taxon>
        <taxon>Pseudomonadati</taxon>
        <taxon>Pseudomonadota</taxon>
        <taxon>Betaproteobacteria</taxon>
        <taxon>Neisseriales</taxon>
        <taxon>Chromobacteriaceae</taxon>
        <taxon>Chromobacterium</taxon>
    </lineage>
</organism>
<name>A0A1S1WSL5_9NEIS</name>
<comment type="caution">
    <text evidence="1">The sequence shown here is derived from an EMBL/GenBank/DDBJ whole genome shotgun (WGS) entry which is preliminary data.</text>
</comment>
<protein>
    <submittedName>
        <fullName evidence="1">Uncharacterized protein</fullName>
    </submittedName>
</protein>
<dbReference type="OrthoDB" id="9998702at2"/>
<accession>A0A1S1WSL5</accession>
<reference evidence="1 2" key="1">
    <citation type="submission" date="2016-09" db="EMBL/GenBank/DDBJ databases">
        <title>Chromobacterium muskegensis sp. nov., an insecticidal bacterium isolated from Sphagnum bogs.</title>
        <authorList>
            <person name="Sparks M.E."/>
            <person name="Blackburn M.B."/>
            <person name="Gundersen-Rindal D.E."/>
            <person name="Mitchell A."/>
            <person name="Farrar R."/>
            <person name="Kuhar D."/>
        </authorList>
    </citation>
    <scope>NUCLEOTIDE SEQUENCE [LARGE SCALE GENOMIC DNA]</scope>
    <source>
        <strain evidence="1 2">37-2</strain>
    </source>
</reference>
<dbReference type="EMBL" id="MKCS01000004">
    <property type="protein sequence ID" value="OHX10221.1"/>
    <property type="molecule type" value="Genomic_DNA"/>
</dbReference>
<proteinExistence type="predicted"/>